<dbReference type="InterPro" id="IPR016162">
    <property type="entry name" value="Ald_DH_N"/>
</dbReference>
<feature type="domain" description="Aldehyde dehydrogenase" evidence="2">
    <location>
        <begin position="6"/>
        <end position="125"/>
    </location>
</feature>
<comment type="caution">
    <text evidence="3">The sequence shown here is derived from an EMBL/GenBank/DDBJ whole genome shotgun (WGS) entry which is preliminary data.</text>
</comment>
<dbReference type="Pfam" id="PF00171">
    <property type="entry name" value="Aldedh"/>
    <property type="match status" value="1"/>
</dbReference>
<dbReference type="Proteomes" id="UP000034711">
    <property type="component" value="Unassembled WGS sequence"/>
</dbReference>
<feature type="non-terminal residue" evidence="3">
    <location>
        <position position="127"/>
    </location>
</feature>
<keyword evidence="1" id="KW-0560">Oxidoreductase</keyword>
<dbReference type="InterPro" id="IPR016161">
    <property type="entry name" value="Ald_DH/histidinol_DH"/>
</dbReference>
<evidence type="ECO:0000259" key="2">
    <source>
        <dbReference type="Pfam" id="PF00171"/>
    </source>
</evidence>
<organism evidence="3 4">
    <name type="scientific">Candidatus Uhrbacteria bacterium GW2011_GWA2_53_10</name>
    <dbReference type="NCBI Taxonomy" id="1618980"/>
    <lineage>
        <taxon>Bacteria</taxon>
        <taxon>Candidatus Uhriibacteriota</taxon>
    </lineage>
</organism>
<dbReference type="GO" id="GO:0016491">
    <property type="term" value="F:oxidoreductase activity"/>
    <property type="evidence" value="ECO:0007669"/>
    <property type="project" value="UniProtKB-KW"/>
</dbReference>
<sequence>MHADLASIQEARDLLERAHEAQRAFAKVSQEQVDRVVTAMARAASAAAESLARLAVDETGMGVYEDKIRKNKFGSDDVLAYILPLRTVGIVREIPERKVKELAVPMGVVAALVPTTNPTSTAMYKAL</sequence>
<proteinExistence type="predicted"/>
<gene>
    <name evidence="3" type="ORF">UY77_C0035G0005</name>
</gene>
<dbReference type="AlphaFoldDB" id="A0A0G1XMN5"/>
<name>A0A0G1XMN5_9BACT</name>
<dbReference type="EMBL" id="LCRI01000035">
    <property type="protein sequence ID" value="KKW32110.1"/>
    <property type="molecule type" value="Genomic_DNA"/>
</dbReference>
<evidence type="ECO:0000313" key="3">
    <source>
        <dbReference type="EMBL" id="KKW32110.1"/>
    </source>
</evidence>
<reference evidence="3 4" key="1">
    <citation type="journal article" date="2015" name="Nature">
        <title>rRNA introns, odd ribosomes, and small enigmatic genomes across a large radiation of phyla.</title>
        <authorList>
            <person name="Brown C.T."/>
            <person name="Hug L.A."/>
            <person name="Thomas B.C."/>
            <person name="Sharon I."/>
            <person name="Castelle C.J."/>
            <person name="Singh A."/>
            <person name="Wilkins M.J."/>
            <person name="Williams K.H."/>
            <person name="Banfield J.F."/>
        </authorList>
    </citation>
    <scope>NUCLEOTIDE SEQUENCE [LARGE SCALE GENOMIC DNA]</scope>
</reference>
<dbReference type="SUPFAM" id="SSF53720">
    <property type="entry name" value="ALDH-like"/>
    <property type="match status" value="1"/>
</dbReference>
<accession>A0A0G1XMN5</accession>
<evidence type="ECO:0000313" key="4">
    <source>
        <dbReference type="Proteomes" id="UP000034711"/>
    </source>
</evidence>
<evidence type="ECO:0000256" key="1">
    <source>
        <dbReference type="ARBA" id="ARBA00023002"/>
    </source>
</evidence>
<protein>
    <submittedName>
        <fullName evidence="3">Acetaldehyde dehydrogenase</fullName>
    </submittedName>
</protein>
<dbReference type="Gene3D" id="3.40.605.10">
    <property type="entry name" value="Aldehyde Dehydrogenase, Chain A, domain 1"/>
    <property type="match status" value="1"/>
</dbReference>
<dbReference type="InterPro" id="IPR015590">
    <property type="entry name" value="Aldehyde_DH_dom"/>
</dbReference>